<evidence type="ECO:0000313" key="1">
    <source>
        <dbReference type="EMBL" id="JAD49818.1"/>
    </source>
</evidence>
<reference evidence="1" key="2">
    <citation type="journal article" date="2015" name="Data Brief">
        <title>Shoot transcriptome of the giant reed, Arundo donax.</title>
        <authorList>
            <person name="Barrero R.A."/>
            <person name="Guerrero F.D."/>
            <person name="Moolhuijzen P."/>
            <person name="Goolsby J.A."/>
            <person name="Tidwell J."/>
            <person name="Bellgard S.E."/>
            <person name="Bellgard M.I."/>
        </authorList>
    </citation>
    <scope>NUCLEOTIDE SEQUENCE</scope>
    <source>
        <tissue evidence="1">Shoot tissue taken approximately 20 cm above the soil surface</tissue>
    </source>
</reference>
<dbReference type="AlphaFoldDB" id="A0A0A9AIW1"/>
<proteinExistence type="predicted"/>
<reference evidence="1" key="1">
    <citation type="submission" date="2014-09" db="EMBL/GenBank/DDBJ databases">
        <authorList>
            <person name="Magalhaes I.L.F."/>
            <person name="Oliveira U."/>
            <person name="Santos F.R."/>
            <person name="Vidigal T.H.D.A."/>
            <person name="Brescovit A.D."/>
            <person name="Santos A.J."/>
        </authorList>
    </citation>
    <scope>NUCLEOTIDE SEQUENCE</scope>
    <source>
        <tissue evidence="1">Shoot tissue taken approximately 20 cm above the soil surface</tissue>
    </source>
</reference>
<dbReference type="EMBL" id="GBRH01248077">
    <property type="protein sequence ID" value="JAD49818.1"/>
    <property type="molecule type" value="Transcribed_RNA"/>
</dbReference>
<name>A0A0A9AIW1_ARUDO</name>
<accession>A0A0A9AIW1</accession>
<sequence>MRQAECGELMRLPSTRGAAKYRSNQNAVNKEDSVPNLMYSYFPCLLKAEETK</sequence>
<protein>
    <submittedName>
        <fullName evidence="1">Uncharacterized protein</fullName>
    </submittedName>
</protein>
<organism evidence="1">
    <name type="scientific">Arundo donax</name>
    <name type="common">Giant reed</name>
    <name type="synonym">Donax arundinaceus</name>
    <dbReference type="NCBI Taxonomy" id="35708"/>
    <lineage>
        <taxon>Eukaryota</taxon>
        <taxon>Viridiplantae</taxon>
        <taxon>Streptophyta</taxon>
        <taxon>Embryophyta</taxon>
        <taxon>Tracheophyta</taxon>
        <taxon>Spermatophyta</taxon>
        <taxon>Magnoliopsida</taxon>
        <taxon>Liliopsida</taxon>
        <taxon>Poales</taxon>
        <taxon>Poaceae</taxon>
        <taxon>PACMAD clade</taxon>
        <taxon>Arundinoideae</taxon>
        <taxon>Arundineae</taxon>
        <taxon>Arundo</taxon>
    </lineage>
</organism>